<dbReference type="InterPro" id="IPR032675">
    <property type="entry name" value="LRR_dom_sf"/>
</dbReference>
<dbReference type="AlphaFoldDB" id="A0A7G2C8M2"/>
<accession>A0A7G2C8M2</accession>
<evidence type="ECO:0000313" key="2">
    <source>
        <dbReference type="EMBL" id="CAD2215113.1"/>
    </source>
</evidence>
<dbReference type="Gene3D" id="3.80.10.10">
    <property type="entry name" value="Ribonuclease Inhibitor"/>
    <property type="match status" value="1"/>
</dbReference>
<dbReference type="EMBL" id="LR877148">
    <property type="protein sequence ID" value="CAD2215113.1"/>
    <property type="molecule type" value="Genomic_DNA"/>
</dbReference>
<protein>
    <submittedName>
        <fullName evidence="2">Uncharacterized protein</fullName>
    </submittedName>
</protein>
<sequence length="579" mass="63631">MDNYDFLALGTAVAQCRSLSYVALGPFPSFNVLADRRVGGGGHRFLVSGGDYTVSVEELPYPLSAVEHHLFLFLKGLKQFDDRGGEVGCFSLCIQCEGACCDYTQVTASNSGMKGDCLSVAGNISLKREEGYDEEKEKGTSTAAGSRDSSDVVGSRFMNTWYYASDREGTLRGSNAKKIGWVNERRVRGSVLLHGIQHNTSTAFREALGTVSLRGVSFEVDTSRTGEELDFTALIVSCPKLQTLRFPFCTWNAHGIQKFQRLFTTKGDNGLTFRGIDVSGIYPMSSGLFKKMVSATIQNTDGVNSGGAFVCSYCALTTVLFPKIVVTLSAFLSQLSEVNFSHCGLSEENILFLSQQLEKRKTHHANTGKQKKHSRPLSDNDVEGEVHLKHLFLAHNAFGGSVYTFQPDTTECSGTTNQPAGHTKMNKSKRDGDTTGGGTDGCFPFLCRALRAENLPYLSTLDLSGNRLPLRSLLTLVDQVTCQLRTLQLSYTSISNDRKERASLLTGIMRRQQRHTSLSHLEEEGTSNAPFAHLDVYLVSSLTSDNIHKNSAMTVDTEWPTTLECVKWLSRQTAVQLIR</sequence>
<gene>
    <name evidence="2" type="ORF">ADEAN_000256600</name>
</gene>
<feature type="region of interest" description="Disordered" evidence="1">
    <location>
        <begin position="412"/>
        <end position="435"/>
    </location>
</feature>
<evidence type="ECO:0000256" key="1">
    <source>
        <dbReference type="SAM" id="MobiDB-lite"/>
    </source>
</evidence>
<feature type="compositionally biased region" description="Basic and acidic residues" evidence="1">
    <location>
        <begin position="129"/>
        <end position="139"/>
    </location>
</feature>
<evidence type="ECO:0000313" key="3">
    <source>
        <dbReference type="Proteomes" id="UP000515908"/>
    </source>
</evidence>
<proteinExistence type="predicted"/>
<dbReference type="SUPFAM" id="SSF52047">
    <property type="entry name" value="RNI-like"/>
    <property type="match status" value="1"/>
</dbReference>
<name>A0A7G2C8M2_9TRYP</name>
<dbReference type="VEuPathDB" id="TriTrypDB:ADEAN_000256600"/>
<organism evidence="2 3">
    <name type="scientific">Angomonas deanei</name>
    <dbReference type="NCBI Taxonomy" id="59799"/>
    <lineage>
        <taxon>Eukaryota</taxon>
        <taxon>Discoba</taxon>
        <taxon>Euglenozoa</taxon>
        <taxon>Kinetoplastea</taxon>
        <taxon>Metakinetoplastina</taxon>
        <taxon>Trypanosomatida</taxon>
        <taxon>Trypanosomatidae</taxon>
        <taxon>Strigomonadinae</taxon>
        <taxon>Angomonas</taxon>
    </lineage>
</organism>
<keyword evidence="3" id="KW-1185">Reference proteome</keyword>
<feature type="region of interest" description="Disordered" evidence="1">
    <location>
        <begin position="129"/>
        <end position="149"/>
    </location>
</feature>
<dbReference type="Proteomes" id="UP000515908">
    <property type="component" value="Chromosome 04"/>
</dbReference>
<reference evidence="2 3" key="1">
    <citation type="submission" date="2020-08" db="EMBL/GenBank/DDBJ databases">
        <authorList>
            <person name="Newling K."/>
            <person name="Davey J."/>
            <person name="Forrester S."/>
        </authorList>
    </citation>
    <scope>NUCLEOTIDE SEQUENCE [LARGE SCALE GENOMIC DNA]</scope>
    <source>
        <strain evidence="3">Crithidia deanei Carvalho (ATCC PRA-265)</strain>
    </source>
</reference>